<feature type="transmembrane region" description="Helical" evidence="2">
    <location>
        <begin position="496"/>
        <end position="513"/>
    </location>
</feature>
<feature type="compositionally biased region" description="Low complexity" evidence="1">
    <location>
        <begin position="451"/>
        <end position="483"/>
    </location>
</feature>
<proteinExistence type="predicted"/>
<protein>
    <recommendedName>
        <fullName evidence="6">Gram-positive cocci surface proteins LPxTG domain-containing protein</fullName>
    </recommendedName>
</protein>
<organism evidence="4 5">
    <name type="scientific">Lactococcus nasutitermitis</name>
    <dbReference type="NCBI Taxonomy" id="1652957"/>
    <lineage>
        <taxon>Bacteria</taxon>
        <taxon>Bacillati</taxon>
        <taxon>Bacillota</taxon>
        <taxon>Bacilli</taxon>
        <taxon>Lactobacillales</taxon>
        <taxon>Streptococcaceae</taxon>
        <taxon>Lactococcus</taxon>
    </lineage>
</organism>
<keyword evidence="5" id="KW-1185">Reference proteome</keyword>
<feature type="signal peptide" evidence="3">
    <location>
        <begin position="1"/>
        <end position="19"/>
    </location>
</feature>
<feature type="chain" id="PRO_5046871250" description="Gram-positive cocci surface proteins LPxTG domain-containing protein" evidence="3">
    <location>
        <begin position="20"/>
        <end position="519"/>
    </location>
</feature>
<feature type="region of interest" description="Disordered" evidence="1">
    <location>
        <begin position="437"/>
        <end position="491"/>
    </location>
</feature>
<comment type="caution">
    <text evidence="4">The sequence shown here is derived from an EMBL/GenBank/DDBJ whole genome shotgun (WGS) entry which is preliminary data.</text>
</comment>
<evidence type="ECO:0000256" key="2">
    <source>
        <dbReference type="SAM" id="Phobius"/>
    </source>
</evidence>
<evidence type="ECO:0008006" key="6">
    <source>
        <dbReference type="Google" id="ProtNLM"/>
    </source>
</evidence>
<dbReference type="RefSeq" id="WP_213536704.1">
    <property type="nucleotide sequence ID" value="NZ_BOVQ01000009.1"/>
</dbReference>
<accession>A0ABV9JF32</accession>
<gene>
    <name evidence="4" type="ORF">ACFO26_08630</name>
</gene>
<keyword evidence="2" id="KW-1133">Transmembrane helix</keyword>
<evidence type="ECO:0000313" key="5">
    <source>
        <dbReference type="Proteomes" id="UP001595987"/>
    </source>
</evidence>
<evidence type="ECO:0000256" key="1">
    <source>
        <dbReference type="SAM" id="MobiDB-lite"/>
    </source>
</evidence>
<name>A0ABV9JF32_9LACT</name>
<evidence type="ECO:0000313" key="4">
    <source>
        <dbReference type="EMBL" id="MFC4652972.1"/>
    </source>
</evidence>
<sequence>MAVLTLSMALGGATASAKADTSTSDNSQTAPILEDESTFSAFQGQVKVIETSIDGHNIPLKISVNGKNYLYDYAAGNNGEVLLYLPETSAYQPDYNKILSKVAENFKQDNVIEDADLTALAQQRLALAIQDNMQRENLTTSQREKALENTSITSLGSETIAFSANPIELSDEGENTSDSSDNKEIAAVTATLPKSAEKYGIAIGRIPNGEYVVFIEYGKEKIIEKSANDYQVSMQNLDGEKVGTDFISTLDEVEAPTIPGLSYDHWEKDDINKKITLFYRPSDGIFEPDMEVFSEQFYSGLNYFRNLKKLTTAERDADLEIKAKSSAIENSSNFASDNISQNKDEIIITSSILPYELSEGEEEDAVSYGVLGLHGTSKEKSDIPQERKYNLLYQNNVKQVGYGSEIGRDGRVYYTVILKLNSASSNKKAPIIPVKPTIQKTEHQKSSSEQTSKQNSNSTHKTTSNQSTNQNQQQKVLPQQNSNRELPKTAGTSRQSLIASLLGFLIMASVGIFKKKLKN</sequence>
<reference evidence="5" key="1">
    <citation type="journal article" date="2019" name="Int. J. Syst. Evol. Microbiol.">
        <title>The Global Catalogue of Microorganisms (GCM) 10K type strain sequencing project: providing services to taxonomists for standard genome sequencing and annotation.</title>
        <authorList>
            <consortium name="The Broad Institute Genomics Platform"/>
            <consortium name="The Broad Institute Genome Sequencing Center for Infectious Disease"/>
            <person name="Wu L."/>
            <person name="Ma J."/>
        </authorList>
    </citation>
    <scope>NUCLEOTIDE SEQUENCE [LARGE SCALE GENOMIC DNA]</scope>
    <source>
        <strain evidence="5">CCUG 63287</strain>
    </source>
</reference>
<dbReference type="Proteomes" id="UP001595987">
    <property type="component" value="Unassembled WGS sequence"/>
</dbReference>
<dbReference type="EMBL" id="JBHSGD010000007">
    <property type="protein sequence ID" value="MFC4652972.1"/>
    <property type="molecule type" value="Genomic_DNA"/>
</dbReference>
<keyword evidence="3" id="KW-0732">Signal</keyword>
<keyword evidence="2" id="KW-0812">Transmembrane</keyword>
<evidence type="ECO:0000256" key="3">
    <source>
        <dbReference type="SAM" id="SignalP"/>
    </source>
</evidence>
<keyword evidence="2" id="KW-0472">Membrane</keyword>